<dbReference type="InterPro" id="IPR036047">
    <property type="entry name" value="F-box-like_dom_sf"/>
</dbReference>
<evidence type="ECO:0000259" key="2">
    <source>
        <dbReference type="PROSITE" id="PS50181"/>
    </source>
</evidence>
<reference evidence="4" key="1">
    <citation type="journal article" date="2017" name="bioRxiv">
        <title>Conservation of a gene cluster reveals novel cercosporin biosynthetic mechanisms and extends production to the genus Colletotrichum.</title>
        <authorList>
            <person name="de Jonge R."/>
            <person name="Ebert M.K."/>
            <person name="Huitt-Roehl C.R."/>
            <person name="Pal P."/>
            <person name="Suttle J.C."/>
            <person name="Spanner R.E."/>
            <person name="Neubauer J.D."/>
            <person name="Jurick W.M.II."/>
            <person name="Stott K.A."/>
            <person name="Secor G.A."/>
            <person name="Thomma B.P.H.J."/>
            <person name="Van de Peer Y."/>
            <person name="Townsend C.A."/>
            <person name="Bolton M.D."/>
        </authorList>
    </citation>
    <scope>NUCLEOTIDE SEQUENCE [LARGE SCALE GENOMIC DNA]</scope>
    <source>
        <strain evidence="4">CBS538.71</strain>
    </source>
</reference>
<dbReference type="InterPro" id="IPR001810">
    <property type="entry name" value="F-box_dom"/>
</dbReference>
<evidence type="ECO:0000313" key="4">
    <source>
        <dbReference type="Proteomes" id="UP000237631"/>
    </source>
</evidence>
<feature type="domain" description="F-box" evidence="2">
    <location>
        <begin position="16"/>
        <end position="67"/>
    </location>
</feature>
<keyword evidence="1" id="KW-0812">Transmembrane</keyword>
<keyword evidence="1" id="KW-0472">Membrane</keyword>
<proteinExistence type="predicted"/>
<comment type="caution">
    <text evidence="3">The sequence shown here is derived from an EMBL/GenBank/DDBJ whole genome shotgun (WGS) entry which is preliminary data.</text>
</comment>
<dbReference type="OrthoDB" id="5279008at2759"/>
<gene>
    <name evidence="3" type="ORF">CBER1_10164</name>
</gene>
<organism evidence="3 4">
    <name type="scientific">Cercospora berteroae</name>
    <dbReference type="NCBI Taxonomy" id="357750"/>
    <lineage>
        <taxon>Eukaryota</taxon>
        <taxon>Fungi</taxon>
        <taxon>Dikarya</taxon>
        <taxon>Ascomycota</taxon>
        <taxon>Pezizomycotina</taxon>
        <taxon>Dothideomycetes</taxon>
        <taxon>Dothideomycetidae</taxon>
        <taxon>Mycosphaerellales</taxon>
        <taxon>Mycosphaerellaceae</taxon>
        <taxon>Cercospora</taxon>
    </lineage>
</organism>
<dbReference type="AlphaFoldDB" id="A0A2S6CAT7"/>
<name>A0A2S6CAT7_9PEZI</name>
<feature type="transmembrane region" description="Helical" evidence="1">
    <location>
        <begin position="236"/>
        <end position="257"/>
    </location>
</feature>
<accession>A0A2S6CAT7</accession>
<dbReference type="EMBL" id="PNEN01000508">
    <property type="protein sequence ID" value="PPJ56835.1"/>
    <property type="molecule type" value="Genomic_DNA"/>
</dbReference>
<evidence type="ECO:0000256" key="1">
    <source>
        <dbReference type="SAM" id="Phobius"/>
    </source>
</evidence>
<dbReference type="SUPFAM" id="SSF81383">
    <property type="entry name" value="F-box domain"/>
    <property type="match status" value="1"/>
</dbReference>
<feature type="transmembrane region" description="Helical" evidence="1">
    <location>
        <begin position="146"/>
        <end position="172"/>
    </location>
</feature>
<evidence type="ECO:0000313" key="3">
    <source>
        <dbReference type="EMBL" id="PPJ56835.1"/>
    </source>
</evidence>
<dbReference type="Proteomes" id="UP000237631">
    <property type="component" value="Unassembled WGS sequence"/>
</dbReference>
<sequence>MAGTASKLQVTSTDTNSPLHALPIELLEWILPYLESEDLFNLRLASKELAAKTVQYMAKTYFTWIHIFMLDSSGISRLIWIAKHPVYRSAVKKIEFNVAILQDPDEYEHDTWTAALYLTPEKILKYRKLYADHMDLRAQARHRLKLVLNLFHLAGNVLAISATTYGSLALFIDCGHPSAWGVHYLFGEHGDRVVVRGNGVVEQSVYAALCWATFESAARIDTLNFGGVGYSIDPWLFGYAMLVLPYSALFTHLRSLALSLPRQRWLNGVKGADLRENY</sequence>
<keyword evidence="4" id="KW-1185">Reference proteome</keyword>
<protein>
    <recommendedName>
        <fullName evidence="2">F-box domain-containing protein</fullName>
    </recommendedName>
</protein>
<keyword evidence="1" id="KW-1133">Transmembrane helix</keyword>
<dbReference type="PROSITE" id="PS50181">
    <property type="entry name" value="FBOX"/>
    <property type="match status" value="1"/>
</dbReference>